<name>A0A1G7AMN5_9NOCA</name>
<dbReference type="Gene3D" id="3.40.50.2000">
    <property type="entry name" value="Glycogen Phosphorylase B"/>
    <property type="match status" value="2"/>
</dbReference>
<dbReference type="SUPFAM" id="SSF53756">
    <property type="entry name" value="UDP-Glycosyltransferase/glycogen phosphorylase"/>
    <property type="match status" value="1"/>
</dbReference>
<dbReference type="STRING" id="168276.SAMN05444580_11143"/>
<dbReference type="AlphaFoldDB" id="A0A1G7AMN5"/>
<keyword evidence="1" id="KW-0328">Glycosyltransferase</keyword>
<feature type="domain" description="Glycosyltransferase subfamily 4-like N-terminal" evidence="3">
    <location>
        <begin position="20"/>
        <end position="192"/>
    </location>
</feature>
<keyword evidence="5" id="KW-1185">Reference proteome</keyword>
<proteinExistence type="predicted"/>
<dbReference type="PANTHER" id="PTHR12526:SF624">
    <property type="entry name" value="BLR6297 PROTEIN"/>
    <property type="match status" value="1"/>
</dbReference>
<evidence type="ECO:0000256" key="1">
    <source>
        <dbReference type="ARBA" id="ARBA00022676"/>
    </source>
</evidence>
<dbReference type="CDD" id="cd03794">
    <property type="entry name" value="GT4_WbuB-like"/>
    <property type="match status" value="1"/>
</dbReference>
<accession>A0A1G7AMN5</accession>
<sequence length="455" mass="51029">MDTRRVLIIVQNLPVPLDRRVWLECNALTAQGYIVTVICPKGPGDPGYEVVDGVAIYKYPPAPEARGLFGYALEFVWSWLRTAILSVRVRRERGFDVIQACNPPDTYWLLAWLWRTRSVRFVFDHHDLNPELFVSRFGEPRTLAQRMQYRGLLWLERMTMRVADQVISTNCSYQGIAESRGHCSPESVTVVRSGPDTRVMRPIYPDPDIRAGAEHLLVYLGIMGPQDGVEIVLDVADELVRRRGREGIRVVLMGFGDCLQALRARCTELGLDDVVHFTGRVGPPTIAQYLSAADVGVGPDQKTPLNDVSTMNKTMEYMAYALPSVSFDLVETRRSAGDAGILVPSGDLDAFATAVERLLDDAPLRTRLGAAARRRAVSQLDWRPQAQAYVGVFDELFGRDGARRLSAWPFTASSDDGVDSIDSPQYVDLDDEAELRRFIVERTRRPRTDELPSKS</sequence>
<gene>
    <name evidence="4" type="ORF">SAMN05444580_11143</name>
</gene>
<dbReference type="Proteomes" id="UP000199417">
    <property type="component" value="Unassembled WGS sequence"/>
</dbReference>
<dbReference type="GO" id="GO:0016757">
    <property type="term" value="F:glycosyltransferase activity"/>
    <property type="evidence" value="ECO:0007669"/>
    <property type="project" value="UniProtKB-KW"/>
</dbReference>
<evidence type="ECO:0000259" key="3">
    <source>
        <dbReference type="Pfam" id="PF13579"/>
    </source>
</evidence>
<dbReference type="RefSeq" id="WP_072845346.1">
    <property type="nucleotide sequence ID" value="NZ_FNAB01000011.1"/>
</dbReference>
<organism evidence="4 5">
    <name type="scientific">Rhodococcus tukisamuensis</name>
    <dbReference type="NCBI Taxonomy" id="168276"/>
    <lineage>
        <taxon>Bacteria</taxon>
        <taxon>Bacillati</taxon>
        <taxon>Actinomycetota</taxon>
        <taxon>Actinomycetes</taxon>
        <taxon>Mycobacteriales</taxon>
        <taxon>Nocardiaceae</taxon>
        <taxon>Rhodococcus</taxon>
    </lineage>
</organism>
<reference evidence="4 5" key="1">
    <citation type="submission" date="2016-10" db="EMBL/GenBank/DDBJ databases">
        <authorList>
            <person name="de Groot N.N."/>
        </authorList>
    </citation>
    <scope>NUCLEOTIDE SEQUENCE [LARGE SCALE GENOMIC DNA]</scope>
    <source>
        <strain evidence="4 5">JCM 11308</strain>
    </source>
</reference>
<evidence type="ECO:0000256" key="2">
    <source>
        <dbReference type="ARBA" id="ARBA00022679"/>
    </source>
</evidence>
<evidence type="ECO:0000313" key="4">
    <source>
        <dbReference type="EMBL" id="SDE16052.1"/>
    </source>
</evidence>
<dbReference type="PANTHER" id="PTHR12526">
    <property type="entry name" value="GLYCOSYLTRANSFERASE"/>
    <property type="match status" value="1"/>
</dbReference>
<evidence type="ECO:0000313" key="5">
    <source>
        <dbReference type="Proteomes" id="UP000199417"/>
    </source>
</evidence>
<dbReference type="EMBL" id="FNAB01000011">
    <property type="protein sequence ID" value="SDE16052.1"/>
    <property type="molecule type" value="Genomic_DNA"/>
</dbReference>
<dbReference type="Pfam" id="PF13579">
    <property type="entry name" value="Glyco_trans_4_4"/>
    <property type="match status" value="1"/>
</dbReference>
<keyword evidence="2 4" id="KW-0808">Transferase</keyword>
<dbReference type="Pfam" id="PF13692">
    <property type="entry name" value="Glyco_trans_1_4"/>
    <property type="match status" value="1"/>
</dbReference>
<protein>
    <submittedName>
        <fullName evidence="4">Glycosyltransferase involved in cell wall bisynthesis</fullName>
    </submittedName>
</protein>
<dbReference type="InterPro" id="IPR028098">
    <property type="entry name" value="Glyco_trans_4-like_N"/>
</dbReference>